<evidence type="ECO:0000256" key="4">
    <source>
        <dbReference type="ARBA" id="ARBA00022989"/>
    </source>
</evidence>
<evidence type="ECO:0000313" key="9">
    <source>
        <dbReference type="Proteomes" id="UP001275440"/>
    </source>
</evidence>
<evidence type="ECO:0000256" key="5">
    <source>
        <dbReference type="ARBA" id="ARBA00023136"/>
    </source>
</evidence>
<feature type="transmembrane region" description="Helical" evidence="6">
    <location>
        <begin position="41"/>
        <end position="64"/>
    </location>
</feature>
<name>A0ABU3WNI3_9NOCA</name>
<keyword evidence="4 6" id="KW-1133">Transmembrane helix</keyword>
<dbReference type="EMBL" id="WBMO01000001">
    <property type="protein sequence ID" value="MDV2474998.1"/>
    <property type="molecule type" value="Genomic_DNA"/>
</dbReference>
<protein>
    <recommendedName>
        <fullName evidence="7">Cardiolipin synthase N-terminal domain-containing protein</fullName>
    </recommendedName>
</protein>
<evidence type="ECO:0000256" key="2">
    <source>
        <dbReference type="ARBA" id="ARBA00022475"/>
    </source>
</evidence>
<feature type="transmembrane region" description="Helical" evidence="6">
    <location>
        <begin position="9"/>
        <end position="29"/>
    </location>
</feature>
<dbReference type="Proteomes" id="UP001275440">
    <property type="component" value="Unassembled WGS sequence"/>
</dbReference>
<evidence type="ECO:0000256" key="1">
    <source>
        <dbReference type="ARBA" id="ARBA00004651"/>
    </source>
</evidence>
<dbReference type="Pfam" id="PF13396">
    <property type="entry name" value="PLDc_N"/>
    <property type="match status" value="1"/>
</dbReference>
<comment type="caution">
    <text evidence="8">The sequence shown here is derived from an EMBL/GenBank/DDBJ whole genome shotgun (WGS) entry which is preliminary data.</text>
</comment>
<keyword evidence="9" id="KW-1185">Reference proteome</keyword>
<keyword evidence="5 6" id="KW-0472">Membrane</keyword>
<organism evidence="8 9">
    <name type="scientific">Rhodococcus zopfii</name>
    <dbReference type="NCBI Taxonomy" id="43772"/>
    <lineage>
        <taxon>Bacteria</taxon>
        <taxon>Bacillati</taxon>
        <taxon>Actinomycetota</taxon>
        <taxon>Actinomycetes</taxon>
        <taxon>Mycobacteriales</taxon>
        <taxon>Nocardiaceae</taxon>
        <taxon>Rhodococcus</taxon>
    </lineage>
</organism>
<evidence type="ECO:0000256" key="6">
    <source>
        <dbReference type="SAM" id="Phobius"/>
    </source>
</evidence>
<proteinExistence type="predicted"/>
<keyword evidence="3 6" id="KW-0812">Transmembrane</keyword>
<evidence type="ECO:0000259" key="7">
    <source>
        <dbReference type="Pfam" id="PF13396"/>
    </source>
</evidence>
<dbReference type="RefSeq" id="WP_072811686.1">
    <property type="nucleotide sequence ID" value="NZ_JAHWLX010000387.1"/>
</dbReference>
<evidence type="ECO:0000256" key="3">
    <source>
        <dbReference type="ARBA" id="ARBA00022692"/>
    </source>
</evidence>
<sequence>MLSSLWDLFWYTLVVFAFVAYLLILFQVLTDLFRDRSASAVVKVVWIIFLIVFPYITAFAYLLIRGRGMAERSSAAHDAAQHAADDYIRKVAGRTPAAEIAEAQSLLDAGTITGDEFLRLKAKALS</sequence>
<feature type="domain" description="Cardiolipin synthase N-terminal" evidence="7">
    <location>
        <begin position="20"/>
        <end position="65"/>
    </location>
</feature>
<comment type="subcellular location">
    <subcellularLocation>
        <location evidence="1">Cell membrane</location>
        <topology evidence="1">Multi-pass membrane protein</topology>
    </subcellularLocation>
</comment>
<keyword evidence="2" id="KW-1003">Cell membrane</keyword>
<dbReference type="InterPro" id="IPR027379">
    <property type="entry name" value="CLS_N"/>
</dbReference>
<accession>A0ABU3WNI3</accession>
<evidence type="ECO:0000313" key="8">
    <source>
        <dbReference type="EMBL" id="MDV2474998.1"/>
    </source>
</evidence>
<reference evidence="8 9" key="1">
    <citation type="submission" date="2019-10" db="EMBL/GenBank/DDBJ databases">
        <title>Draft Genome Assembly of Rhodococcus zopfii DSM44189.</title>
        <authorList>
            <person name="Sutton J.M."/>
            <person name="Akob D.M."/>
            <person name="Bushman T.J."/>
        </authorList>
    </citation>
    <scope>NUCLEOTIDE SEQUENCE [LARGE SCALE GENOMIC DNA]</scope>
    <source>
        <strain evidence="8 9">DSM 44189</strain>
    </source>
</reference>
<gene>
    <name evidence="8" type="ORF">F8M49_05370</name>
</gene>